<accession>A0A263CXS1</accession>
<protein>
    <submittedName>
        <fullName evidence="1">Uncharacterized protein</fullName>
    </submittedName>
</protein>
<dbReference type="EMBL" id="NKYE01000016">
    <property type="protein sequence ID" value="OZM70943.1"/>
    <property type="molecule type" value="Genomic_DNA"/>
</dbReference>
<evidence type="ECO:0000313" key="1">
    <source>
        <dbReference type="EMBL" id="OZM70943.1"/>
    </source>
</evidence>
<organism evidence="1 2">
    <name type="scientific">Amycolatopsis antarctica</name>
    <dbReference type="NCBI Taxonomy" id="1854586"/>
    <lineage>
        <taxon>Bacteria</taxon>
        <taxon>Bacillati</taxon>
        <taxon>Actinomycetota</taxon>
        <taxon>Actinomycetes</taxon>
        <taxon>Pseudonocardiales</taxon>
        <taxon>Pseudonocardiaceae</taxon>
        <taxon>Amycolatopsis</taxon>
    </lineage>
</organism>
<proteinExistence type="predicted"/>
<sequence>MDCTNCATGLDHCHGTLVTHSDGLAECTEAGCTDTDRPRHTLVIDCEAMTGGCVCALAPLEALRRAS</sequence>
<reference evidence="1 2" key="1">
    <citation type="submission" date="2017-07" db="EMBL/GenBank/DDBJ databases">
        <title>Amycolatopsis antarcticus sp. nov., isolated from the surface of an Antarcticus brown macroalga.</title>
        <authorList>
            <person name="Wang J."/>
            <person name="Leiva S."/>
            <person name="Huang J."/>
            <person name="Huang Y."/>
        </authorList>
    </citation>
    <scope>NUCLEOTIDE SEQUENCE [LARGE SCALE GENOMIC DNA]</scope>
    <source>
        <strain evidence="1 2">AU-G6</strain>
    </source>
</reference>
<keyword evidence="2" id="KW-1185">Reference proteome</keyword>
<dbReference type="Proteomes" id="UP000242444">
    <property type="component" value="Unassembled WGS sequence"/>
</dbReference>
<name>A0A263CXS1_9PSEU</name>
<evidence type="ECO:0000313" key="2">
    <source>
        <dbReference type="Proteomes" id="UP000242444"/>
    </source>
</evidence>
<comment type="caution">
    <text evidence="1">The sequence shown here is derived from an EMBL/GenBank/DDBJ whole genome shotgun (WGS) entry which is preliminary data.</text>
</comment>
<dbReference type="OrthoDB" id="3629104at2"/>
<dbReference type="InParanoid" id="A0A263CXS1"/>
<gene>
    <name evidence="1" type="ORF">CFN78_22590</name>
</gene>
<dbReference type="AlphaFoldDB" id="A0A263CXS1"/>
<dbReference type="RefSeq" id="WP_094864881.1">
    <property type="nucleotide sequence ID" value="NZ_NKYE01000016.1"/>
</dbReference>